<dbReference type="PANTHER" id="PTHR24126:SF14">
    <property type="entry name" value="ANK_REP_REGION DOMAIN-CONTAINING PROTEIN"/>
    <property type="match status" value="1"/>
</dbReference>
<evidence type="ECO:0000313" key="3">
    <source>
        <dbReference type="EMBL" id="AKI80335.1"/>
    </source>
</evidence>
<evidence type="ECO:0000256" key="2">
    <source>
        <dbReference type="ARBA" id="ARBA00023043"/>
    </source>
</evidence>
<dbReference type="InterPro" id="IPR036770">
    <property type="entry name" value="Ankyrin_rpt-contain_sf"/>
</dbReference>
<keyword evidence="1" id="KW-0677">Repeat</keyword>
<sequence>MDNVDKICRKISLFTKHIDIYLKNNISTTYHTTVELLVNNPCVVDQDTIFGLLEYSVLILDLDNFYQIIKYHNDIFRDNYKLIRYILYVAYQNNYKDCSILYEMIKYLIDYGLDITFNNNFAIKLASLCHENILKLVIDNGGDVHVDNEFPICLAANHGRLSCVKLLVDYGVDPFCHDNIVMKLASLEYYNDIIKYMISIGADINSGNNFVLCNAIKNIDDKMIKTAINAGANINDINPNDIICLIKYQCPTTIDILVKYGLDISTVNFCSKIRPDRKKFVDKLISQGVDPTIIAYLSYACENG</sequence>
<dbReference type="SMART" id="SM00248">
    <property type="entry name" value="ANK"/>
    <property type="match status" value="5"/>
</dbReference>
<dbReference type="InterPro" id="IPR002110">
    <property type="entry name" value="Ankyrin_rpt"/>
</dbReference>
<protein>
    <submittedName>
        <fullName evidence="3">Ankyrin repeat protein</fullName>
    </submittedName>
</protein>
<evidence type="ECO:0000256" key="1">
    <source>
        <dbReference type="ARBA" id="ARBA00022737"/>
    </source>
</evidence>
<proteinExistence type="predicted"/>
<accession>A0A0G2Y3G2</accession>
<reference evidence="3 4" key="1">
    <citation type="submission" date="2014-10" db="EMBL/GenBank/DDBJ databases">
        <title>Pan-genome analysis of Brazilian lineage A amoebal mimiviruses.</title>
        <authorList>
            <person name="Assis F.L."/>
            <person name="Abrahao J.S."/>
            <person name="Kroon E.G."/>
            <person name="Dornas F.P."/>
            <person name="Andrade K.R."/>
            <person name="Borato P.V.M."/>
            <person name="Pilotto M.R."/>
            <person name="Benamar S."/>
            <person name="LaScola B."/>
            <person name="Colson P."/>
        </authorList>
    </citation>
    <scope>NUCLEOTIDE SEQUENCE [LARGE SCALE GENOMIC DNA]</scope>
    <source>
        <strain evidence="3 4">Kroon</strain>
    </source>
</reference>
<keyword evidence="4" id="KW-1185">Reference proteome</keyword>
<evidence type="ECO:0000313" key="4">
    <source>
        <dbReference type="Proteomes" id="UP000240461"/>
    </source>
</evidence>
<dbReference type="Proteomes" id="UP000240461">
    <property type="component" value="Segment"/>
</dbReference>
<dbReference type="Pfam" id="PF12796">
    <property type="entry name" value="Ank_2"/>
    <property type="match status" value="1"/>
</dbReference>
<dbReference type="PROSITE" id="PS50088">
    <property type="entry name" value="ANK_REPEAT"/>
    <property type="match status" value="1"/>
</dbReference>
<name>A0A0G2Y3G2_9VIRU</name>
<dbReference type="Gene3D" id="1.25.40.20">
    <property type="entry name" value="Ankyrin repeat-containing domain"/>
    <property type="match status" value="1"/>
</dbReference>
<organism evidence="3 4">
    <name type="scientific">Acanthamoeba polyphaga mimivirus Kroon</name>
    <dbReference type="NCBI Taxonomy" id="3069720"/>
    <lineage>
        <taxon>Viruses</taxon>
        <taxon>Varidnaviria</taxon>
        <taxon>Bamfordvirae</taxon>
        <taxon>Nucleocytoviricota</taxon>
        <taxon>Megaviricetes</taxon>
        <taxon>Imitervirales</taxon>
        <taxon>Mimiviridae</taxon>
        <taxon>Megamimivirinae</taxon>
        <taxon>Mimivirus</taxon>
        <taxon>Mimivirus lagoaense</taxon>
    </lineage>
</organism>
<dbReference type="KEGG" id="vg:80514133"/>
<dbReference type="PANTHER" id="PTHR24126">
    <property type="entry name" value="ANKYRIN REPEAT, PH AND SEC7 DOMAIN CONTAINING PROTEIN SECG-RELATED"/>
    <property type="match status" value="1"/>
</dbReference>
<dbReference type="SUPFAM" id="SSF48403">
    <property type="entry name" value="Ankyrin repeat"/>
    <property type="match status" value="1"/>
</dbReference>
<dbReference type="EMBL" id="KM982402">
    <property type="protein sequence ID" value="AKI80335.1"/>
    <property type="molecule type" value="Genomic_DNA"/>
</dbReference>
<keyword evidence="2" id="KW-0040">ANK repeat</keyword>